<sequence length="119" mass="13549">MPVRSSAISYKYLLPLFSSLLHGGGWLLFNHRDLVEHGVQTLKTSRLMRSQRDKHGGVVRCDDARLYALMTLSSILVTRLTLELREDSLPCYMRGDRAKSIIVKCWCQVPTISTTPPHH</sequence>
<gene>
    <name evidence="1 3" type="ORF">BDZ99DRAFT_467371</name>
</gene>
<reference evidence="1 3" key="1">
    <citation type="journal article" date="2020" name="Stud. Mycol.">
        <title>101 Dothideomycetes genomes: a test case for predicting lifestyles and emergence of pathogens.</title>
        <authorList>
            <person name="Haridas S."/>
            <person name="Albert R."/>
            <person name="Binder M."/>
            <person name="Bloem J."/>
            <person name="Labutti K."/>
            <person name="Salamov A."/>
            <person name="Andreopoulos B."/>
            <person name="Baker S."/>
            <person name="Barry K."/>
            <person name="Bills G."/>
            <person name="Bluhm B."/>
            <person name="Cannon C."/>
            <person name="Castanera R."/>
            <person name="Culley D."/>
            <person name="Daum C."/>
            <person name="Ezra D."/>
            <person name="Gonzalez J."/>
            <person name="Henrissat B."/>
            <person name="Kuo A."/>
            <person name="Liang C."/>
            <person name="Lipzen A."/>
            <person name="Lutzoni F."/>
            <person name="Magnuson J."/>
            <person name="Mondo S."/>
            <person name="Nolan M."/>
            <person name="Ohm R."/>
            <person name="Pangilinan J."/>
            <person name="Park H.-J."/>
            <person name="Ramirez L."/>
            <person name="Alfaro M."/>
            <person name="Sun H."/>
            <person name="Tritt A."/>
            <person name="Yoshinaga Y."/>
            <person name="Zwiers L.-H."/>
            <person name="Turgeon B."/>
            <person name="Goodwin S."/>
            <person name="Spatafora J."/>
            <person name="Crous P."/>
            <person name="Grigoriev I."/>
        </authorList>
    </citation>
    <scope>NUCLEOTIDE SEQUENCE</scope>
    <source>
        <strain evidence="1 3">CBS 304.34</strain>
    </source>
</reference>
<reference evidence="3" key="2">
    <citation type="submission" date="2020-04" db="EMBL/GenBank/DDBJ databases">
        <authorList>
            <consortium name="NCBI Genome Project"/>
        </authorList>
    </citation>
    <scope>NUCLEOTIDE SEQUENCE</scope>
    <source>
        <strain evidence="3">CBS 304.34</strain>
    </source>
</reference>
<accession>A0A6A6Y982</accession>
<dbReference type="EMBL" id="MU003712">
    <property type="protein sequence ID" value="KAF2804685.1"/>
    <property type="molecule type" value="Genomic_DNA"/>
</dbReference>
<dbReference type="GeneID" id="54461900"/>
<reference evidence="3" key="3">
    <citation type="submission" date="2025-04" db="UniProtKB">
        <authorList>
            <consortium name="RefSeq"/>
        </authorList>
    </citation>
    <scope>IDENTIFICATION</scope>
    <source>
        <strain evidence="3">CBS 304.34</strain>
    </source>
</reference>
<name>A0A6A6Y982_9PEZI</name>
<evidence type="ECO:0000313" key="3">
    <source>
        <dbReference type="RefSeq" id="XP_033571649.1"/>
    </source>
</evidence>
<dbReference type="Proteomes" id="UP000504636">
    <property type="component" value="Unplaced"/>
</dbReference>
<protein>
    <submittedName>
        <fullName evidence="1 3">Uncharacterized protein</fullName>
    </submittedName>
</protein>
<dbReference type="RefSeq" id="XP_033571649.1">
    <property type="nucleotide sequence ID" value="XM_033721007.1"/>
</dbReference>
<evidence type="ECO:0000313" key="1">
    <source>
        <dbReference type="EMBL" id="KAF2804685.1"/>
    </source>
</evidence>
<keyword evidence="2" id="KW-1185">Reference proteome</keyword>
<evidence type="ECO:0000313" key="2">
    <source>
        <dbReference type="Proteomes" id="UP000504636"/>
    </source>
</evidence>
<proteinExistence type="predicted"/>
<dbReference type="AlphaFoldDB" id="A0A6A6Y982"/>
<organism evidence="1">
    <name type="scientific">Mytilinidion resinicola</name>
    <dbReference type="NCBI Taxonomy" id="574789"/>
    <lineage>
        <taxon>Eukaryota</taxon>
        <taxon>Fungi</taxon>
        <taxon>Dikarya</taxon>
        <taxon>Ascomycota</taxon>
        <taxon>Pezizomycotina</taxon>
        <taxon>Dothideomycetes</taxon>
        <taxon>Pleosporomycetidae</taxon>
        <taxon>Mytilinidiales</taxon>
        <taxon>Mytilinidiaceae</taxon>
        <taxon>Mytilinidion</taxon>
    </lineage>
</organism>